<proteinExistence type="predicted"/>
<evidence type="ECO:0000313" key="1">
    <source>
        <dbReference type="EMBL" id="MCL1107802.1"/>
    </source>
</evidence>
<accession>A0A9X2CFW4</accession>
<name>A0A9X2CFW4_9GAMM</name>
<gene>
    <name evidence="1" type="ORF">L2749_21640</name>
</gene>
<reference evidence="1" key="1">
    <citation type="submission" date="2022-01" db="EMBL/GenBank/DDBJ databases">
        <title>Whole genome-based taxonomy of the Shewanellaceae.</title>
        <authorList>
            <person name="Martin-Rodriguez A.J."/>
        </authorList>
    </citation>
    <scope>NUCLEOTIDE SEQUENCE</scope>
    <source>
        <strain evidence="1">DSM 23803</strain>
    </source>
</reference>
<evidence type="ECO:0000313" key="2">
    <source>
        <dbReference type="Proteomes" id="UP001139408"/>
    </source>
</evidence>
<protein>
    <submittedName>
        <fullName evidence="1">Helix-turn-helix domain-containing protein</fullName>
    </submittedName>
</protein>
<dbReference type="RefSeq" id="WP_188927223.1">
    <property type="nucleotide sequence ID" value="NZ_BMQI01000097.1"/>
</dbReference>
<comment type="caution">
    <text evidence="1">The sequence shown here is derived from an EMBL/GenBank/DDBJ whole genome shotgun (WGS) entry which is preliminary data.</text>
</comment>
<dbReference type="Proteomes" id="UP001139408">
    <property type="component" value="Unassembled WGS sequence"/>
</dbReference>
<sequence length="85" mass="9724">MPTAIPTAETKRALSEIETAEYIGMSRSFLRQSRMEGNRDNRTPAPPFIKIGRAVRYLKEDLDLWLDSFYRMEHLGKSVAGAKHV</sequence>
<keyword evidence="2" id="KW-1185">Reference proteome</keyword>
<dbReference type="EMBL" id="JAKILJ010000095">
    <property type="protein sequence ID" value="MCL1107802.1"/>
    <property type="molecule type" value="Genomic_DNA"/>
</dbReference>
<organism evidence="1 2">
    <name type="scientific">Shewanella algicola</name>
    <dbReference type="NCBI Taxonomy" id="640633"/>
    <lineage>
        <taxon>Bacteria</taxon>
        <taxon>Pseudomonadati</taxon>
        <taxon>Pseudomonadota</taxon>
        <taxon>Gammaproteobacteria</taxon>
        <taxon>Alteromonadales</taxon>
        <taxon>Shewanellaceae</taxon>
        <taxon>Shewanella</taxon>
    </lineage>
</organism>
<dbReference type="AlphaFoldDB" id="A0A9X2CFW4"/>